<protein>
    <submittedName>
        <fullName evidence="2">Uncharacterized protein</fullName>
    </submittedName>
</protein>
<reference evidence="2 3" key="1">
    <citation type="submission" date="2017-06" db="EMBL/GenBank/DDBJ databases">
        <title>Whole Genome Sequences of Colwellia marinimaniae MTCD1.</title>
        <authorList>
            <person name="Kusumoto H."/>
            <person name="Inoue M."/>
            <person name="Tanikawa K."/>
            <person name="Maeji H."/>
            <person name="Cameron J.H."/>
            <person name="Bartlett D.H."/>
        </authorList>
    </citation>
    <scope>NUCLEOTIDE SEQUENCE [LARGE SCALE GENOMIC DNA]</scope>
    <source>
        <strain evidence="2 3">MTCD1</strain>
    </source>
</reference>
<dbReference type="Proteomes" id="UP000197068">
    <property type="component" value="Unassembled WGS sequence"/>
</dbReference>
<evidence type="ECO:0000256" key="1">
    <source>
        <dbReference type="SAM" id="Phobius"/>
    </source>
</evidence>
<keyword evidence="1" id="KW-0812">Transmembrane</keyword>
<gene>
    <name evidence="2" type="ORF">MTCD1_00255</name>
</gene>
<keyword evidence="1" id="KW-0472">Membrane</keyword>
<evidence type="ECO:0000313" key="3">
    <source>
        <dbReference type="Proteomes" id="UP000197068"/>
    </source>
</evidence>
<organism evidence="2 3">
    <name type="scientific">Colwellia marinimaniae</name>
    <dbReference type="NCBI Taxonomy" id="1513592"/>
    <lineage>
        <taxon>Bacteria</taxon>
        <taxon>Pseudomonadati</taxon>
        <taxon>Pseudomonadota</taxon>
        <taxon>Gammaproteobacteria</taxon>
        <taxon>Alteromonadales</taxon>
        <taxon>Colwelliaceae</taxon>
        <taxon>Colwellia</taxon>
    </lineage>
</organism>
<accession>A0ABQ0MQP2</accession>
<dbReference type="EMBL" id="BDQM01000001">
    <property type="protein sequence ID" value="GAW94658.1"/>
    <property type="molecule type" value="Genomic_DNA"/>
</dbReference>
<evidence type="ECO:0000313" key="2">
    <source>
        <dbReference type="EMBL" id="GAW94658.1"/>
    </source>
</evidence>
<keyword evidence="3" id="KW-1185">Reference proteome</keyword>
<keyword evidence="1" id="KW-1133">Transmembrane helix</keyword>
<feature type="transmembrane region" description="Helical" evidence="1">
    <location>
        <begin position="18"/>
        <end position="36"/>
    </location>
</feature>
<comment type="caution">
    <text evidence="2">The sequence shown here is derived from an EMBL/GenBank/DDBJ whole genome shotgun (WGS) entry which is preliminary data.</text>
</comment>
<name>A0ABQ0MQP2_9GAMM</name>
<sequence length="46" mass="5060">MALKLLIKHGYTILNQKVILKSAYAGFMSIFALFIANEIKSSSEVG</sequence>
<proteinExistence type="predicted"/>